<evidence type="ECO:0000256" key="1">
    <source>
        <dbReference type="SAM" id="SignalP"/>
    </source>
</evidence>
<proteinExistence type="predicted"/>
<sequence>MALVYCQCMAPIAWHLCGALSTACVGPSGELWLGLSAVDLCTPAAGCASNRCASLWGPPTISVESNHKLSPNAHTMQALNVPMGNCPSKQVVCIATQHVIGTVWLPCIEKTHSSCMAQNRDSMIHDA</sequence>
<organism evidence="2">
    <name type="scientific">Eutreptiella gymnastica</name>
    <dbReference type="NCBI Taxonomy" id="73025"/>
    <lineage>
        <taxon>Eukaryota</taxon>
        <taxon>Discoba</taxon>
        <taxon>Euglenozoa</taxon>
        <taxon>Euglenida</taxon>
        <taxon>Spirocuta</taxon>
        <taxon>Euglenophyceae</taxon>
        <taxon>Eutreptiales</taxon>
        <taxon>Eutreptiaceae</taxon>
        <taxon>Eutreptiella</taxon>
    </lineage>
</organism>
<dbReference type="AlphaFoldDB" id="A0A6T2H7Q6"/>
<gene>
    <name evidence="2" type="ORF">EGYM00163_LOCUS42852</name>
    <name evidence="3" type="ORF">EGYM00163_LOCUS42853</name>
</gene>
<feature type="signal peptide" evidence="1">
    <location>
        <begin position="1"/>
        <end position="19"/>
    </location>
</feature>
<accession>A0A6T2H7Q6</accession>
<dbReference type="EMBL" id="HBJA01124409">
    <property type="protein sequence ID" value="CAE0831570.1"/>
    <property type="molecule type" value="Transcribed_RNA"/>
</dbReference>
<evidence type="ECO:0008006" key="4">
    <source>
        <dbReference type="Google" id="ProtNLM"/>
    </source>
</evidence>
<feature type="chain" id="PRO_5036191638" description="Secreted protein" evidence="1">
    <location>
        <begin position="20"/>
        <end position="127"/>
    </location>
</feature>
<dbReference type="EMBL" id="HBJA01124410">
    <property type="protein sequence ID" value="CAE0831571.1"/>
    <property type="molecule type" value="Transcribed_RNA"/>
</dbReference>
<evidence type="ECO:0000313" key="2">
    <source>
        <dbReference type="EMBL" id="CAE0831570.1"/>
    </source>
</evidence>
<evidence type="ECO:0000313" key="3">
    <source>
        <dbReference type="EMBL" id="CAE0831571.1"/>
    </source>
</evidence>
<keyword evidence="1" id="KW-0732">Signal</keyword>
<name>A0A6T2H7Q6_9EUGL</name>
<reference evidence="2" key="1">
    <citation type="submission" date="2021-01" db="EMBL/GenBank/DDBJ databases">
        <authorList>
            <person name="Corre E."/>
            <person name="Pelletier E."/>
            <person name="Niang G."/>
            <person name="Scheremetjew M."/>
            <person name="Finn R."/>
            <person name="Kale V."/>
            <person name="Holt S."/>
            <person name="Cochrane G."/>
            <person name="Meng A."/>
            <person name="Brown T."/>
            <person name="Cohen L."/>
        </authorList>
    </citation>
    <scope>NUCLEOTIDE SEQUENCE</scope>
    <source>
        <strain evidence="2">CCMP1594</strain>
    </source>
</reference>
<protein>
    <recommendedName>
        <fullName evidence="4">Secreted protein</fullName>
    </recommendedName>
</protein>